<sequence>MEINRGKSMTQTTAKAKTETKTKAKAKAKRSVTINPGMICQPIGAMQAVLGVHGAISLVHGSQGCAAYPMRMFNRHFQEPVEVALSSLGEDAAVFGGADNLIKGVHALVARRQPELIAVLTTCLSETIGDDVDGILRKIDLPSTLVPMHTPSYVGSHVTGYDNAVKALVTHLAEQTGPNSKINIAVGLLNPGDVRELKGMLAAMRVKAIILTDISETLDAPLILPRPRFPNGGTTLAEIADTANSIGSIALCKHAGGAAAKYLASKHKVPMISGSCPIGVANTDAFLGNVSHLTGRAIPDELRNERGRLIDAMIDVHFKIAEKRVAIHADPDVASGMARFVHELGMEPAIIATGTESKEFVSDVEAVASQTGHEIKIISGCDLYELHEAVKAVGVDLVMGNSQATYIGDDEKVAFARIGFPVYDRVGYQRRAIIGYGGGINLVDRIANAILDHADAA</sequence>
<dbReference type="EMBL" id="PQXF01000004">
    <property type="protein sequence ID" value="PXF61647.1"/>
    <property type="molecule type" value="Genomic_DNA"/>
</dbReference>
<dbReference type="Proteomes" id="UP000248329">
    <property type="component" value="Unassembled WGS sequence"/>
</dbReference>
<name>A0AC61L5A1_9EURY</name>
<comment type="caution">
    <text evidence="1">The sequence shown here is derived from an EMBL/GenBank/DDBJ whole genome shotgun (WGS) entry which is preliminary data.</text>
</comment>
<gene>
    <name evidence="1" type="ORF">C4B59_03620</name>
</gene>
<protein>
    <submittedName>
        <fullName evidence="1">Uncharacterized protein</fullName>
    </submittedName>
</protein>
<evidence type="ECO:0000313" key="1">
    <source>
        <dbReference type="EMBL" id="PXF61647.1"/>
    </source>
</evidence>
<reference evidence="1" key="1">
    <citation type="submission" date="2018-01" db="EMBL/GenBank/DDBJ databases">
        <authorList>
            <person name="Krukenberg V."/>
        </authorList>
    </citation>
    <scope>NUCLEOTIDE SEQUENCE</scope>
    <source>
        <strain evidence="1">E20ANME2</strain>
    </source>
</reference>
<accession>A0AC61L5A1</accession>
<organism evidence="1 2">
    <name type="scientific">Candidatus Methanogaster sp</name>
    <dbReference type="NCBI Taxonomy" id="3386292"/>
    <lineage>
        <taxon>Archaea</taxon>
        <taxon>Methanobacteriati</taxon>
        <taxon>Methanobacteriota</taxon>
        <taxon>Stenosarchaea group</taxon>
        <taxon>Methanomicrobia</taxon>
        <taxon>Methanosarcinales</taxon>
        <taxon>ANME-2 cluster</taxon>
        <taxon>Candidatus Methanogasteraceae</taxon>
        <taxon>Candidatus Methanogaster</taxon>
    </lineage>
</organism>
<proteinExistence type="predicted"/>
<evidence type="ECO:0000313" key="2">
    <source>
        <dbReference type="Proteomes" id="UP000248329"/>
    </source>
</evidence>